<accession>A0ABN7RLB1</accession>
<dbReference type="Gene3D" id="4.10.1240.10">
    <property type="entry name" value="GPCR, family 2, extracellular hormone receptor domain"/>
    <property type="match status" value="1"/>
</dbReference>
<organism evidence="3 4">
    <name type="scientific">Oikopleura dioica</name>
    <name type="common">Tunicate</name>
    <dbReference type="NCBI Taxonomy" id="34765"/>
    <lineage>
        <taxon>Eukaryota</taxon>
        <taxon>Metazoa</taxon>
        <taxon>Chordata</taxon>
        <taxon>Tunicata</taxon>
        <taxon>Appendicularia</taxon>
        <taxon>Copelata</taxon>
        <taxon>Oikopleuridae</taxon>
        <taxon>Oikopleura</taxon>
    </lineage>
</organism>
<dbReference type="Proteomes" id="UP001158576">
    <property type="component" value="Chromosome PAR"/>
</dbReference>
<dbReference type="InterPro" id="IPR036445">
    <property type="entry name" value="GPCR_2_extracell_dom_sf"/>
</dbReference>
<dbReference type="EMBL" id="OU015568">
    <property type="protein sequence ID" value="CAG5077419.1"/>
    <property type="molecule type" value="Genomic_DNA"/>
</dbReference>
<dbReference type="InterPro" id="IPR001879">
    <property type="entry name" value="GPCR_2_extracellular_dom"/>
</dbReference>
<dbReference type="SUPFAM" id="SSF111418">
    <property type="entry name" value="Hormone receptor domain"/>
    <property type="match status" value="1"/>
</dbReference>
<keyword evidence="1" id="KW-0812">Transmembrane</keyword>
<dbReference type="PROSITE" id="PS50227">
    <property type="entry name" value="G_PROTEIN_RECEP_F2_3"/>
    <property type="match status" value="1"/>
</dbReference>
<evidence type="ECO:0000313" key="3">
    <source>
        <dbReference type="EMBL" id="CAG5077419.1"/>
    </source>
</evidence>
<sequence length="175" mass="20220">MAFELKNIKKSLTDPERRTSLIFLTLFCGGLVFIGLHIYRSLDGLGFKCEHTKMNETITNQILEDKVYCEETMMPDLREFIDSKRDNHTWCGFLHDNVGHQKTRAKSPIYACFPAVPADMQIQVTCPMNSTVRTGQDRRLGWTVSRWCNSNGTWDISSSLLRTLYFISDTFESNY</sequence>
<protein>
    <submittedName>
        <fullName evidence="3">Oidioi.mRNA.OKI2018_I69.PAR.g8709.t1.cds</fullName>
    </submittedName>
</protein>
<keyword evidence="1" id="KW-1133">Transmembrane helix</keyword>
<keyword evidence="4" id="KW-1185">Reference proteome</keyword>
<evidence type="ECO:0000256" key="1">
    <source>
        <dbReference type="SAM" id="Phobius"/>
    </source>
</evidence>
<evidence type="ECO:0000313" key="4">
    <source>
        <dbReference type="Proteomes" id="UP001158576"/>
    </source>
</evidence>
<keyword evidence="1" id="KW-0472">Membrane</keyword>
<feature type="domain" description="G-protein coupled receptors family 2 profile 1" evidence="2">
    <location>
        <begin position="68"/>
        <end position="175"/>
    </location>
</feature>
<feature type="transmembrane region" description="Helical" evidence="1">
    <location>
        <begin position="21"/>
        <end position="39"/>
    </location>
</feature>
<gene>
    <name evidence="3" type="ORF">OKIOD_LOCUS267</name>
</gene>
<reference evidence="3 4" key="1">
    <citation type="submission" date="2021-04" db="EMBL/GenBank/DDBJ databases">
        <authorList>
            <person name="Bliznina A."/>
        </authorList>
    </citation>
    <scope>NUCLEOTIDE SEQUENCE [LARGE SCALE GENOMIC DNA]</scope>
</reference>
<evidence type="ECO:0000259" key="2">
    <source>
        <dbReference type="PROSITE" id="PS50227"/>
    </source>
</evidence>
<name>A0ABN7RLB1_OIKDI</name>
<proteinExistence type="predicted"/>